<comment type="caution">
    <text evidence="4">The sequence shown here is derived from an EMBL/GenBank/DDBJ whole genome shotgun (WGS) entry which is preliminary data.</text>
</comment>
<dbReference type="GO" id="GO:0015833">
    <property type="term" value="P:peptide transport"/>
    <property type="evidence" value="ECO:0007669"/>
    <property type="project" value="TreeGrafter"/>
</dbReference>
<dbReference type="EMBL" id="BARU01021502">
    <property type="protein sequence ID" value="GAH60769.1"/>
    <property type="molecule type" value="Genomic_DNA"/>
</dbReference>
<dbReference type="Gene3D" id="3.40.190.10">
    <property type="entry name" value="Periplasmic binding protein-like II"/>
    <property type="match status" value="1"/>
</dbReference>
<dbReference type="PANTHER" id="PTHR30290:SF9">
    <property type="entry name" value="OLIGOPEPTIDE-BINDING PROTEIN APPA"/>
    <property type="match status" value="1"/>
</dbReference>
<feature type="non-terminal residue" evidence="4">
    <location>
        <position position="1"/>
    </location>
</feature>
<dbReference type="Gene3D" id="3.10.105.10">
    <property type="entry name" value="Dipeptide-binding Protein, Domain 3"/>
    <property type="match status" value="1"/>
</dbReference>
<dbReference type="GO" id="GO:1904680">
    <property type="term" value="F:peptide transmembrane transporter activity"/>
    <property type="evidence" value="ECO:0007669"/>
    <property type="project" value="TreeGrafter"/>
</dbReference>
<dbReference type="PANTHER" id="PTHR30290">
    <property type="entry name" value="PERIPLASMIC BINDING COMPONENT OF ABC TRANSPORTER"/>
    <property type="match status" value="1"/>
</dbReference>
<name>X1I3U6_9ZZZZ</name>
<dbReference type="AlphaFoldDB" id="X1I3U6"/>
<dbReference type="SUPFAM" id="SSF53850">
    <property type="entry name" value="Periplasmic binding protein-like II"/>
    <property type="match status" value="1"/>
</dbReference>
<reference evidence="4" key="1">
    <citation type="journal article" date="2014" name="Front. Microbiol.">
        <title>High frequency of phylogenetically diverse reductive dehalogenase-homologous genes in deep subseafloor sedimentary metagenomes.</title>
        <authorList>
            <person name="Kawai M."/>
            <person name="Futagami T."/>
            <person name="Toyoda A."/>
            <person name="Takaki Y."/>
            <person name="Nishi S."/>
            <person name="Hori S."/>
            <person name="Arai W."/>
            <person name="Tsubouchi T."/>
            <person name="Morono Y."/>
            <person name="Uchiyama I."/>
            <person name="Ito T."/>
            <person name="Fujiyama A."/>
            <person name="Inagaki F."/>
            <person name="Takami H."/>
        </authorList>
    </citation>
    <scope>NUCLEOTIDE SEQUENCE</scope>
    <source>
        <strain evidence="4">Expedition CK06-06</strain>
    </source>
</reference>
<proteinExistence type="inferred from homology"/>
<evidence type="ECO:0000256" key="2">
    <source>
        <dbReference type="ARBA" id="ARBA00022448"/>
    </source>
</evidence>
<protein>
    <recommendedName>
        <fullName evidence="5">Solute-binding protein family 5 domain-containing protein</fullName>
    </recommendedName>
</protein>
<sequence length="172" mass="19570">LRPVMTRAGTMIVQLWKQAGIDAKIDVAQGTLPTRRAAGDFDTFIGWSVETLGGHPDLSYFLDSWHSQFVAEPGKPQPLRNWQRWSSPALDKIIEEIRTVGFDDPRSIEFGKDYVKLAVKEMPIIPLMAYNVFTAMDQTYWTGFPTSENPYTNPVPNWGNSRYMFVRLKPAS</sequence>
<evidence type="ECO:0008006" key="5">
    <source>
        <dbReference type="Google" id="ProtNLM"/>
    </source>
</evidence>
<organism evidence="4">
    <name type="scientific">marine sediment metagenome</name>
    <dbReference type="NCBI Taxonomy" id="412755"/>
    <lineage>
        <taxon>unclassified sequences</taxon>
        <taxon>metagenomes</taxon>
        <taxon>ecological metagenomes</taxon>
    </lineage>
</organism>
<evidence type="ECO:0000256" key="3">
    <source>
        <dbReference type="ARBA" id="ARBA00022729"/>
    </source>
</evidence>
<dbReference type="InterPro" id="IPR039424">
    <property type="entry name" value="SBP_5"/>
</dbReference>
<evidence type="ECO:0000313" key="4">
    <source>
        <dbReference type="EMBL" id="GAH60769.1"/>
    </source>
</evidence>
<keyword evidence="2" id="KW-0813">Transport</keyword>
<evidence type="ECO:0000256" key="1">
    <source>
        <dbReference type="ARBA" id="ARBA00005695"/>
    </source>
</evidence>
<keyword evidence="3" id="KW-0732">Signal</keyword>
<gene>
    <name evidence="4" type="ORF">S03H2_35175</name>
</gene>
<comment type="similarity">
    <text evidence="1">Belongs to the bacterial solute-binding protein 5 family.</text>
</comment>
<accession>X1I3U6</accession>